<feature type="domain" description="Glucosidase II beta subunit N-terminal" evidence="3">
    <location>
        <begin position="10"/>
        <end position="117"/>
    </location>
</feature>
<evidence type="ECO:0000256" key="2">
    <source>
        <dbReference type="SAM" id="SignalP"/>
    </source>
</evidence>
<proteinExistence type="predicted"/>
<reference evidence="4" key="1">
    <citation type="submission" date="2018-11" db="EMBL/GenBank/DDBJ databases">
        <authorList>
            <person name="Grassa J C."/>
        </authorList>
    </citation>
    <scope>NUCLEOTIDE SEQUENCE [LARGE SCALE GENOMIC DNA]</scope>
</reference>
<name>A0A803PFN2_CANSA</name>
<dbReference type="GO" id="GO:0003676">
    <property type="term" value="F:nucleic acid binding"/>
    <property type="evidence" value="ECO:0007669"/>
    <property type="project" value="InterPro"/>
</dbReference>
<dbReference type="GO" id="GO:0017177">
    <property type="term" value="C:glucosidase II complex"/>
    <property type="evidence" value="ECO:0007669"/>
    <property type="project" value="TreeGrafter"/>
</dbReference>
<dbReference type="Gramene" id="evm.model.04.2108">
    <property type="protein sequence ID" value="cds.evm.model.04.2108"/>
    <property type="gene ID" value="evm.TU.04.2108"/>
</dbReference>
<keyword evidence="2" id="KW-0732">Signal</keyword>
<dbReference type="InterPro" id="IPR039794">
    <property type="entry name" value="Gtb1-like"/>
</dbReference>
<keyword evidence="1" id="KW-1015">Disulfide bond</keyword>
<organism evidence="4 5">
    <name type="scientific">Cannabis sativa</name>
    <name type="common">Hemp</name>
    <name type="synonym">Marijuana</name>
    <dbReference type="NCBI Taxonomy" id="3483"/>
    <lineage>
        <taxon>Eukaryota</taxon>
        <taxon>Viridiplantae</taxon>
        <taxon>Streptophyta</taxon>
        <taxon>Embryophyta</taxon>
        <taxon>Tracheophyta</taxon>
        <taxon>Spermatophyta</taxon>
        <taxon>Magnoliopsida</taxon>
        <taxon>eudicotyledons</taxon>
        <taxon>Gunneridae</taxon>
        <taxon>Pentapetalae</taxon>
        <taxon>rosids</taxon>
        <taxon>fabids</taxon>
        <taxon>Rosales</taxon>
        <taxon>Cannabaceae</taxon>
        <taxon>Cannabis</taxon>
    </lineage>
</organism>
<dbReference type="GO" id="GO:0006491">
    <property type="term" value="P:N-glycan processing"/>
    <property type="evidence" value="ECO:0007669"/>
    <property type="project" value="TreeGrafter"/>
</dbReference>
<reference evidence="4" key="2">
    <citation type="submission" date="2021-03" db="UniProtKB">
        <authorList>
            <consortium name="EnsemblPlants"/>
        </authorList>
    </citation>
    <scope>IDENTIFICATION</scope>
</reference>
<feature type="signal peptide" evidence="2">
    <location>
        <begin position="1"/>
        <end position="19"/>
    </location>
</feature>
<feature type="chain" id="PRO_5030899146" description="Glucosidase II beta subunit N-terminal domain-containing protein" evidence="2">
    <location>
        <begin position="20"/>
        <end position="288"/>
    </location>
</feature>
<dbReference type="InterPro" id="IPR028146">
    <property type="entry name" value="PRKCSH_N"/>
</dbReference>
<dbReference type="PANTHER" id="PTHR12630:SF17">
    <property type="entry name" value="EXPRESSED PROTEIN"/>
    <property type="match status" value="1"/>
</dbReference>
<dbReference type="InterPro" id="IPR036397">
    <property type="entry name" value="RNaseH_sf"/>
</dbReference>
<dbReference type="AlphaFoldDB" id="A0A803PFN2"/>
<evidence type="ECO:0000259" key="3">
    <source>
        <dbReference type="Pfam" id="PF12999"/>
    </source>
</evidence>
<dbReference type="CDD" id="cd00112">
    <property type="entry name" value="LDLa"/>
    <property type="match status" value="1"/>
</dbReference>
<evidence type="ECO:0000313" key="4">
    <source>
        <dbReference type="EnsemblPlants" id="cds.evm.model.04.2108"/>
    </source>
</evidence>
<dbReference type="Gene3D" id="3.30.420.10">
    <property type="entry name" value="Ribonuclease H-like superfamily/Ribonuclease H"/>
    <property type="match status" value="1"/>
</dbReference>
<accession>A0A803PFN2</accession>
<dbReference type="EMBL" id="UZAU01000401">
    <property type="status" value="NOT_ANNOTATED_CDS"/>
    <property type="molecule type" value="Genomic_DNA"/>
</dbReference>
<dbReference type="EnsemblPlants" id="evm.model.04.2108">
    <property type="protein sequence ID" value="cds.evm.model.04.2108"/>
    <property type="gene ID" value="evm.TU.04.2108"/>
</dbReference>
<dbReference type="Pfam" id="PF12999">
    <property type="entry name" value="PRKCSH-like"/>
    <property type="match status" value="1"/>
</dbReference>
<dbReference type="SUPFAM" id="SSF53098">
    <property type="entry name" value="Ribonuclease H-like"/>
    <property type="match status" value="1"/>
</dbReference>
<evidence type="ECO:0000313" key="5">
    <source>
        <dbReference type="Proteomes" id="UP000596661"/>
    </source>
</evidence>
<sequence>METTFVSLLLLATIHSSLSSLLGVHPLDENYFASQVIKCKDGSKSFNRDRLNDNYCDCVDGTDEPGTSACPKSKFYCRNLGSTPQFIFSSRVNDRICDCCDGSDENDGGIRCPNTCIMGGNIEYKSDNGVSFSNNDEELSTVSNLGQTKKGGMNLDDLIEKLKDLGSISLLIANIPGLSFLVFLENLADFFFVDASWKEGLLLGIAAVWVNKQQINGLVETCSALEAEAYALVLALDWAKEERVNNKLVVYIDAQVMMNVSVFKGRHPHPTVAKAGFWRENKDINTIS</sequence>
<protein>
    <recommendedName>
        <fullName evidence="3">Glucosidase II beta subunit N-terminal domain-containing protein</fullName>
    </recommendedName>
</protein>
<evidence type="ECO:0000256" key="1">
    <source>
        <dbReference type="ARBA" id="ARBA00023157"/>
    </source>
</evidence>
<dbReference type="InterPro" id="IPR002172">
    <property type="entry name" value="LDrepeatLR_classA_rpt"/>
</dbReference>
<dbReference type="Proteomes" id="UP000596661">
    <property type="component" value="Chromosome 4"/>
</dbReference>
<dbReference type="InterPro" id="IPR012337">
    <property type="entry name" value="RNaseH-like_sf"/>
</dbReference>
<keyword evidence="5" id="KW-1185">Reference proteome</keyword>
<dbReference type="PANTHER" id="PTHR12630">
    <property type="entry name" value="N-LINKED OLIGOSACCHARIDE PROCESSING"/>
    <property type="match status" value="1"/>
</dbReference>